<evidence type="ECO:0000256" key="1">
    <source>
        <dbReference type="SAM" id="Phobius"/>
    </source>
</evidence>
<dbReference type="AlphaFoldDB" id="A0A7S1TIU6"/>
<gene>
    <name evidence="2" type="ORF">CCAE0312_LOCUS8086</name>
</gene>
<name>A0A7S1TIU6_9RHOD</name>
<keyword evidence="1" id="KW-0812">Transmembrane</keyword>
<sequence>MAGVGAEFGVATDLVVVSRLLFFFFFFFFFGYLFPPFMALGLRVRESSTKMLDSGKGIRMLVRFKHPDFSRRTPKKKKFCGSPLRVDCNHDVALRSRVCPGRSNAGWK</sequence>
<keyword evidence="1" id="KW-1133">Transmembrane helix</keyword>
<proteinExistence type="predicted"/>
<reference evidence="2" key="1">
    <citation type="submission" date="2021-01" db="EMBL/GenBank/DDBJ databases">
        <authorList>
            <person name="Corre E."/>
            <person name="Pelletier E."/>
            <person name="Niang G."/>
            <person name="Scheremetjew M."/>
            <person name="Finn R."/>
            <person name="Kale V."/>
            <person name="Holt S."/>
            <person name="Cochrane G."/>
            <person name="Meng A."/>
            <person name="Brown T."/>
            <person name="Cohen L."/>
        </authorList>
    </citation>
    <scope>NUCLEOTIDE SEQUENCE</scope>
    <source>
        <strain evidence="2">SAG 36.94</strain>
    </source>
</reference>
<accession>A0A7S1TIU6</accession>
<dbReference type="EMBL" id="HBGH01014573">
    <property type="protein sequence ID" value="CAD9235994.1"/>
    <property type="molecule type" value="Transcribed_RNA"/>
</dbReference>
<evidence type="ECO:0000313" key="2">
    <source>
        <dbReference type="EMBL" id="CAD9235994.1"/>
    </source>
</evidence>
<protein>
    <submittedName>
        <fullName evidence="2">Uncharacterized protein</fullName>
    </submittedName>
</protein>
<feature type="transmembrane region" description="Helical" evidence="1">
    <location>
        <begin position="20"/>
        <end position="42"/>
    </location>
</feature>
<organism evidence="2">
    <name type="scientific">Compsopogon caeruleus</name>
    <dbReference type="NCBI Taxonomy" id="31354"/>
    <lineage>
        <taxon>Eukaryota</taxon>
        <taxon>Rhodophyta</taxon>
        <taxon>Compsopogonophyceae</taxon>
        <taxon>Compsopogonales</taxon>
        <taxon>Compsopogonaceae</taxon>
        <taxon>Compsopogon</taxon>
    </lineage>
</organism>
<keyword evidence="1" id="KW-0472">Membrane</keyword>